<dbReference type="PRINTS" id="PR00368">
    <property type="entry name" value="FADPNR"/>
</dbReference>
<dbReference type="Gene3D" id="3.30.390.30">
    <property type="match status" value="1"/>
</dbReference>
<dbReference type="RefSeq" id="WP_124195544.1">
    <property type="nucleotide sequence ID" value="NZ_REGA01000007.1"/>
</dbReference>
<gene>
    <name evidence="13" type="primary">lpdA</name>
    <name evidence="13" type="ORF">EA473_10330</name>
</gene>
<evidence type="ECO:0000256" key="10">
    <source>
        <dbReference type="RuleBase" id="RU003692"/>
    </source>
</evidence>
<keyword evidence="7" id="KW-1015">Disulfide bond</keyword>
<keyword evidence="14" id="KW-1185">Reference proteome</keyword>
<comment type="miscellaneous">
    <text evidence="10">The active site is a redox-active disulfide bond.</text>
</comment>
<organism evidence="13 14">
    <name type="scientific">Natrarchaeobius chitinivorans</name>
    <dbReference type="NCBI Taxonomy" id="1679083"/>
    <lineage>
        <taxon>Archaea</taxon>
        <taxon>Methanobacteriati</taxon>
        <taxon>Methanobacteriota</taxon>
        <taxon>Stenosarchaea group</taxon>
        <taxon>Halobacteria</taxon>
        <taxon>Halobacteriales</taxon>
        <taxon>Natrialbaceae</taxon>
        <taxon>Natrarchaeobius</taxon>
    </lineage>
</organism>
<evidence type="ECO:0000256" key="6">
    <source>
        <dbReference type="ARBA" id="ARBA00023027"/>
    </source>
</evidence>
<evidence type="ECO:0000256" key="3">
    <source>
        <dbReference type="ARBA" id="ARBA00022630"/>
    </source>
</evidence>
<feature type="domain" description="Pyridine nucleotide-disulphide oxidoreductase dimerisation" evidence="11">
    <location>
        <begin position="356"/>
        <end position="465"/>
    </location>
</feature>
<dbReference type="InterPro" id="IPR012999">
    <property type="entry name" value="Pyr_OxRdtase_I_AS"/>
</dbReference>
<comment type="cofactor">
    <cofactor evidence="10">
        <name>FAD</name>
        <dbReference type="ChEBI" id="CHEBI:57692"/>
    </cofactor>
    <text evidence="10">Binds 1 FAD per subunit.</text>
</comment>
<dbReference type="NCBIfam" id="TIGR01350">
    <property type="entry name" value="lipoamide_DH"/>
    <property type="match status" value="1"/>
</dbReference>
<dbReference type="GO" id="GO:0006103">
    <property type="term" value="P:2-oxoglutarate metabolic process"/>
    <property type="evidence" value="ECO:0007669"/>
    <property type="project" value="TreeGrafter"/>
</dbReference>
<comment type="catalytic activity">
    <reaction evidence="9 10">
        <text>N(6)-[(R)-dihydrolipoyl]-L-lysyl-[protein] + NAD(+) = N(6)-[(R)-lipoyl]-L-lysyl-[protein] + NADH + H(+)</text>
        <dbReference type="Rhea" id="RHEA:15045"/>
        <dbReference type="Rhea" id="RHEA-COMP:10474"/>
        <dbReference type="Rhea" id="RHEA-COMP:10475"/>
        <dbReference type="ChEBI" id="CHEBI:15378"/>
        <dbReference type="ChEBI" id="CHEBI:57540"/>
        <dbReference type="ChEBI" id="CHEBI:57945"/>
        <dbReference type="ChEBI" id="CHEBI:83099"/>
        <dbReference type="ChEBI" id="CHEBI:83100"/>
        <dbReference type="EC" id="1.8.1.4"/>
    </reaction>
</comment>
<evidence type="ECO:0000256" key="2">
    <source>
        <dbReference type="ARBA" id="ARBA00012608"/>
    </source>
</evidence>
<evidence type="ECO:0000256" key="4">
    <source>
        <dbReference type="ARBA" id="ARBA00022827"/>
    </source>
</evidence>
<accession>A0A3N6MKR3</accession>
<evidence type="ECO:0000259" key="12">
    <source>
        <dbReference type="Pfam" id="PF07992"/>
    </source>
</evidence>
<protein>
    <recommendedName>
        <fullName evidence="2 10">Dihydrolipoyl dehydrogenase</fullName>
        <ecNumber evidence="2 10">1.8.1.4</ecNumber>
    </recommendedName>
</protein>
<name>A0A3N6MKR3_NATCH</name>
<evidence type="ECO:0000256" key="8">
    <source>
        <dbReference type="ARBA" id="ARBA00023284"/>
    </source>
</evidence>
<keyword evidence="4 10" id="KW-0274">FAD</keyword>
<dbReference type="GO" id="GO:0050660">
    <property type="term" value="F:flavin adenine dinucleotide binding"/>
    <property type="evidence" value="ECO:0007669"/>
    <property type="project" value="InterPro"/>
</dbReference>
<dbReference type="InterPro" id="IPR001100">
    <property type="entry name" value="Pyr_nuc-diS_OxRdtase"/>
</dbReference>
<dbReference type="InterPro" id="IPR016156">
    <property type="entry name" value="FAD/NAD-linked_Rdtase_dimer_sf"/>
</dbReference>
<keyword evidence="8 10" id="KW-0676">Redox-active center</keyword>
<dbReference type="PROSITE" id="PS00076">
    <property type="entry name" value="PYRIDINE_REDOX_1"/>
    <property type="match status" value="1"/>
</dbReference>
<dbReference type="SUPFAM" id="SSF51905">
    <property type="entry name" value="FAD/NAD(P)-binding domain"/>
    <property type="match status" value="1"/>
</dbReference>
<dbReference type="Pfam" id="PF02852">
    <property type="entry name" value="Pyr_redox_dim"/>
    <property type="match status" value="1"/>
</dbReference>
<dbReference type="EMBL" id="REGA01000007">
    <property type="protein sequence ID" value="RQG94886.1"/>
    <property type="molecule type" value="Genomic_DNA"/>
</dbReference>
<dbReference type="PANTHER" id="PTHR22912:SF160">
    <property type="entry name" value="DIHYDROLIPOYL DEHYDROGENASE"/>
    <property type="match status" value="1"/>
</dbReference>
<dbReference type="GO" id="GO:0004148">
    <property type="term" value="F:dihydrolipoyl dehydrogenase (NADH) activity"/>
    <property type="evidence" value="ECO:0007669"/>
    <property type="project" value="UniProtKB-EC"/>
</dbReference>
<dbReference type="FunFam" id="3.30.390.30:FF:000001">
    <property type="entry name" value="Dihydrolipoyl dehydrogenase"/>
    <property type="match status" value="1"/>
</dbReference>
<dbReference type="Gene3D" id="3.50.50.60">
    <property type="entry name" value="FAD/NAD(P)-binding domain"/>
    <property type="match status" value="2"/>
</dbReference>
<evidence type="ECO:0000256" key="5">
    <source>
        <dbReference type="ARBA" id="ARBA00023002"/>
    </source>
</evidence>
<evidence type="ECO:0000256" key="7">
    <source>
        <dbReference type="ARBA" id="ARBA00023157"/>
    </source>
</evidence>
<feature type="domain" description="FAD/NAD(P)-binding" evidence="12">
    <location>
        <begin position="13"/>
        <end position="337"/>
    </location>
</feature>
<proteinExistence type="inferred from homology"/>
<dbReference type="Pfam" id="PF07992">
    <property type="entry name" value="Pyr_redox_2"/>
    <property type="match status" value="1"/>
</dbReference>
<dbReference type="InterPro" id="IPR004099">
    <property type="entry name" value="Pyr_nucl-diS_OxRdtase_dimer"/>
</dbReference>
<dbReference type="PRINTS" id="PR00411">
    <property type="entry name" value="PNDRDTASEI"/>
</dbReference>
<dbReference type="InterPro" id="IPR023753">
    <property type="entry name" value="FAD/NAD-binding_dom"/>
</dbReference>
<keyword evidence="5 10" id="KW-0560">Oxidoreductase</keyword>
<dbReference type="EC" id="1.8.1.4" evidence="2 10"/>
<dbReference type="Proteomes" id="UP000282323">
    <property type="component" value="Unassembled WGS sequence"/>
</dbReference>
<dbReference type="InterPro" id="IPR006258">
    <property type="entry name" value="Lipoamide_DH"/>
</dbReference>
<sequence>MTEHDYDEESETELAIIGAGPAGYVAAIRAGQLGMDVTLVERDGFGGTCLNHGCIPSKALIHAADVAESARTADDIGIYTDVDVNFDEIQRWKDRIVRRLTKGVEKLCTSNGVNLLEGEATFAGSDAVVVRNRDGDRTRVSFDDAIVATGSRPIEIPGLEYDGESILDSKAVLGMEELPEDLVVIGAGYIGMELSMALAKLGVSVTVVEELDGILPTYDDDLVRPVESQAAELGIEFEFGKRAVDGTIDDDGSVTLQLSAPDEPAAEPESVTSEKVLVAVGREPVTDSLELENAGVSVDSRGFIETTDGFRTEQENVYAVGDVAGEPLLAHAGSEEGKLVAESIAGSEPVQSIETIPAAVFTDPEIATVGLSESEAADRGYDPVVGSYSFRVNGRALTADSANGAITIVADESTGRILGGQIVGDTASELIAEVGLAVANELTVADLVNTVHSHPTLSEGIVEAALDTEGAGIHML</sequence>
<evidence type="ECO:0000313" key="14">
    <source>
        <dbReference type="Proteomes" id="UP000282323"/>
    </source>
</evidence>
<keyword evidence="6 10" id="KW-0520">NAD</keyword>
<dbReference type="OrthoDB" id="27922at2157"/>
<evidence type="ECO:0000313" key="13">
    <source>
        <dbReference type="EMBL" id="RQG94886.1"/>
    </source>
</evidence>
<dbReference type="InterPro" id="IPR036188">
    <property type="entry name" value="FAD/NAD-bd_sf"/>
</dbReference>
<dbReference type="SUPFAM" id="SSF55424">
    <property type="entry name" value="FAD/NAD-linked reductases, dimerisation (C-terminal) domain"/>
    <property type="match status" value="1"/>
</dbReference>
<keyword evidence="3 10" id="KW-0285">Flavoprotein</keyword>
<comment type="similarity">
    <text evidence="1 10">Belongs to the class-I pyridine nucleotide-disulfide oxidoreductase family.</text>
</comment>
<evidence type="ECO:0000256" key="1">
    <source>
        <dbReference type="ARBA" id="ARBA00007532"/>
    </source>
</evidence>
<dbReference type="PIRSF" id="PIRSF000350">
    <property type="entry name" value="Mercury_reductase_MerA"/>
    <property type="match status" value="1"/>
</dbReference>
<evidence type="ECO:0000256" key="9">
    <source>
        <dbReference type="ARBA" id="ARBA00049187"/>
    </source>
</evidence>
<dbReference type="PANTHER" id="PTHR22912">
    <property type="entry name" value="DISULFIDE OXIDOREDUCTASE"/>
    <property type="match status" value="1"/>
</dbReference>
<dbReference type="InterPro" id="IPR050151">
    <property type="entry name" value="Class-I_Pyr_Nuc-Dis_Oxidored"/>
</dbReference>
<evidence type="ECO:0000259" key="11">
    <source>
        <dbReference type="Pfam" id="PF02852"/>
    </source>
</evidence>
<reference evidence="13 14" key="1">
    <citation type="submission" date="2018-10" db="EMBL/GenBank/DDBJ databases">
        <title>Natrarchaeobius chitinivorans gen. nov., sp. nov., and Natrarchaeobius haloalkaliphilus sp. nov., alkaliphilic, chitin-utilizing haloarchaea from hypersaline alkaline lakes.</title>
        <authorList>
            <person name="Sorokin D.Y."/>
            <person name="Elcheninov A.G."/>
            <person name="Kostrikina N.A."/>
            <person name="Bale N.J."/>
            <person name="Sinninghe Damste J.S."/>
            <person name="Khijniak T.V."/>
            <person name="Kublanov I.V."/>
            <person name="Toshchakov S.V."/>
        </authorList>
    </citation>
    <scope>NUCLEOTIDE SEQUENCE [LARGE SCALE GENOMIC DNA]</scope>
    <source>
        <strain evidence="13 14">AArcht4T</strain>
    </source>
</reference>
<dbReference type="AlphaFoldDB" id="A0A3N6MKR3"/>
<comment type="caution">
    <text evidence="13">The sequence shown here is derived from an EMBL/GenBank/DDBJ whole genome shotgun (WGS) entry which is preliminary data.</text>
</comment>